<keyword evidence="1" id="KW-0472">Membrane</keyword>
<keyword evidence="1" id="KW-1133">Transmembrane helix</keyword>
<sequence length="252" mass="28740">MFTAKQIVRFMKQSLFTFIKSLREFLASKLNQYNTTLPYVITVIVALIIVVVGINLFIELTDTLKTETLAYYDTAITDYVISHRSPSLTSYFKFMTNIGDTYGYLIVLSIFLLVSLIVFKRWKYVVQATLVLALATVSNMMLKRFIDRARPGIEHLVSVETLSYPSGHAMSAMAFYGFLIFLVTKFNIQKVMKYVLIIVLITIILSIGISRIYLGVHFPSDIAGGFIAGFIWVVFCVLVFDLIELFRRDPKT</sequence>
<name>A0A4R7K2Y5_9FLAO</name>
<dbReference type="EMBL" id="SOAY01000011">
    <property type="protein sequence ID" value="TDT45220.1"/>
    <property type="molecule type" value="Genomic_DNA"/>
</dbReference>
<reference evidence="3 4" key="1">
    <citation type="submission" date="2019-03" db="EMBL/GenBank/DDBJ databases">
        <title>Genomic Encyclopedia of Archaeal and Bacterial Type Strains, Phase II (KMG-II): from individual species to whole genera.</title>
        <authorList>
            <person name="Goeker M."/>
        </authorList>
    </citation>
    <scope>NUCLEOTIDE SEQUENCE [LARGE SCALE GENOMIC DNA]</scope>
    <source>
        <strain evidence="3 4">DSM 25233</strain>
    </source>
</reference>
<gene>
    <name evidence="3" type="ORF">CLV90_2305</name>
</gene>
<dbReference type="Gene3D" id="1.20.144.10">
    <property type="entry name" value="Phosphatidic acid phosphatase type 2/haloperoxidase"/>
    <property type="match status" value="2"/>
</dbReference>
<organism evidence="3 4">
    <name type="scientific">Maribacter spongiicola</name>
    <dbReference type="NCBI Taxonomy" id="1206753"/>
    <lineage>
        <taxon>Bacteria</taxon>
        <taxon>Pseudomonadati</taxon>
        <taxon>Bacteroidota</taxon>
        <taxon>Flavobacteriia</taxon>
        <taxon>Flavobacteriales</taxon>
        <taxon>Flavobacteriaceae</taxon>
        <taxon>Maribacter</taxon>
    </lineage>
</organism>
<dbReference type="InterPro" id="IPR036938">
    <property type="entry name" value="PAP2/HPO_sf"/>
</dbReference>
<dbReference type="PANTHER" id="PTHR14969">
    <property type="entry name" value="SPHINGOSINE-1-PHOSPHATE PHOSPHOHYDROLASE"/>
    <property type="match status" value="1"/>
</dbReference>
<accession>A0A4R7K2Y5</accession>
<feature type="transmembrane region" description="Helical" evidence="1">
    <location>
        <begin position="101"/>
        <end position="119"/>
    </location>
</feature>
<keyword evidence="1" id="KW-0812">Transmembrane</keyword>
<protein>
    <submittedName>
        <fullName evidence="3">Undecaprenyl-diphosphatase</fullName>
    </submittedName>
</protein>
<feature type="transmembrane region" description="Helical" evidence="1">
    <location>
        <begin position="194"/>
        <end position="216"/>
    </location>
</feature>
<dbReference type="SUPFAM" id="SSF48317">
    <property type="entry name" value="Acid phosphatase/Vanadium-dependent haloperoxidase"/>
    <property type="match status" value="1"/>
</dbReference>
<feature type="transmembrane region" description="Helical" evidence="1">
    <location>
        <begin position="162"/>
        <end position="182"/>
    </location>
</feature>
<feature type="transmembrane region" description="Helical" evidence="1">
    <location>
        <begin position="37"/>
        <end position="58"/>
    </location>
</feature>
<feature type="domain" description="Phosphatidic acid phosphatase type 2/haloperoxidase" evidence="2">
    <location>
        <begin position="128"/>
        <end position="237"/>
    </location>
</feature>
<dbReference type="Proteomes" id="UP000294749">
    <property type="component" value="Unassembled WGS sequence"/>
</dbReference>
<evidence type="ECO:0000256" key="1">
    <source>
        <dbReference type="SAM" id="Phobius"/>
    </source>
</evidence>
<keyword evidence="4" id="KW-1185">Reference proteome</keyword>
<evidence type="ECO:0000313" key="3">
    <source>
        <dbReference type="EMBL" id="TDT45220.1"/>
    </source>
</evidence>
<dbReference type="CDD" id="cd03392">
    <property type="entry name" value="PAP2_like_2"/>
    <property type="match status" value="1"/>
</dbReference>
<dbReference type="AlphaFoldDB" id="A0A4R7K2Y5"/>
<evidence type="ECO:0000259" key="2">
    <source>
        <dbReference type="SMART" id="SM00014"/>
    </source>
</evidence>
<dbReference type="PANTHER" id="PTHR14969:SF13">
    <property type="entry name" value="AT30094P"/>
    <property type="match status" value="1"/>
</dbReference>
<dbReference type="SMART" id="SM00014">
    <property type="entry name" value="acidPPc"/>
    <property type="match status" value="1"/>
</dbReference>
<dbReference type="Pfam" id="PF01569">
    <property type="entry name" value="PAP2"/>
    <property type="match status" value="1"/>
</dbReference>
<feature type="transmembrane region" description="Helical" evidence="1">
    <location>
        <begin position="222"/>
        <end position="243"/>
    </location>
</feature>
<evidence type="ECO:0000313" key="4">
    <source>
        <dbReference type="Proteomes" id="UP000294749"/>
    </source>
</evidence>
<dbReference type="InterPro" id="IPR000326">
    <property type="entry name" value="PAP2/HPO"/>
</dbReference>
<proteinExistence type="predicted"/>
<comment type="caution">
    <text evidence="3">The sequence shown here is derived from an EMBL/GenBank/DDBJ whole genome shotgun (WGS) entry which is preliminary data.</text>
</comment>
<feature type="transmembrane region" description="Helical" evidence="1">
    <location>
        <begin position="124"/>
        <end position="142"/>
    </location>
</feature>